<feature type="signal peptide" evidence="1">
    <location>
        <begin position="1"/>
        <end position="17"/>
    </location>
</feature>
<dbReference type="Pfam" id="PF00650">
    <property type="entry name" value="CRAL_TRIO"/>
    <property type="match status" value="1"/>
</dbReference>
<dbReference type="CDD" id="cd00170">
    <property type="entry name" value="SEC14"/>
    <property type="match status" value="1"/>
</dbReference>
<dbReference type="PRINTS" id="PR00180">
    <property type="entry name" value="CRETINALDHBP"/>
</dbReference>
<accession>A0ABP1QCK8</accession>
<dbReference type="InterPro" id="IPR036273">
    <property type="entry name" value="CRAL/TRIO_N_dom_sf"/>
</dbReference>
<gene>
    <name evidence="3" type="ORF">ODALV1_LOCUS9888</name>
</gene>
<protein>
    <recommendedName>
        <fullName evidence="2">CRAL-TRIO domain-containing protein</fullName>
    </recommendedName>
</protein>
<dbReference type="Proteomes" id="UP001642540">
    <property type="component" value="Unassembled WGS sequence"/>
</dbReference>
<keyword evidence="4" id="KW-1185">Reference proteome</keyword>
<organism evidence="3 4">
    <name type="scientific">Orchesella dallaii</name>
    <dbReference type="NCBI Taxonomy" id="48710"/>
    <lineage>
        <taxon>Eukaryota</taxon>
        <taxon>Metazoa</taxon>
        <taxon>Ecdysozoa</taxon>
        <taxon>Arthropoda</taxon>
        <taxon>Hexapoda</taxon>
        <taxon>Collembola</taxon>
        <taxon>Entomobryomorpha</taxon>
        <taxon>Entomobryoidea</taxon>
        <taxon>Orchesellidae</taxon>
        <taxon>Orchesellinae</taxon>
        <taxon>Orchesella</taxon>
    </lineage>
</organism>
<reference evidence="3 4" key="1">
    <citation type="submission" date="2024-08" db="EMBL/GenBank/DDBJ databases">
        <authorList>
            <person name="Cucini C."/>
            <person name="Frati F."/>
        </authorList>
    </citation>
    <scope>NUCLEOTIDE SEQUENCE [LARGE SCALE GENOMIC DNA]</scope>
</reference>
<evidence type="ECO:0000313" key="4">
    <source>
        <dbReference type="Proteomes" id="UP001642540"/>
    </source>
</evidence>
<dbReference type="PANTHER" id="PTHR23324">
    <property type="entry name" value="SEC14 RELATED PROTEIN"/>
    <property type="match status" value="1"/>
</dbReference>
<proteinExistence type="predicted"/>
<dbReference type="Pfam" id="PF03765">
    <property type="entry name" value="CRAL_TRIO_N"/>
    <property type="match status" value="1"/>
</dbReference>
<dbReference type="InterPro" id="IPR036865">
    <property type="entry name" value="CRAL-TRIO_dom_sf"/>
</dbReference>
<evidence type="ECO:0000256" key="1">
    <source>
        <dbReference type="SAM" id="SignalP"/>
    </source>
</evidence>
<dbReference type="SMART" id="SM01100">
    <property type="entry name" value="CRAL_TRIO_N"/>
    <property type="match status" value="1"/>
</dbReference>
<dbReference type="PROSITE" id="PS50191">
    <property type="entry name" value="CRAL_TRIO"/>
    <property type="match status" value="1"/>
</dbReference>
<dbReference type="SMART" id="SM00516">
    <property type="entry name" value="SEC14"/>
    <property type="match status" value="1"/>
</dbReference>
<keyword evidence="1" id="KW-0732">Signal</keyword>
<dbReference type="InterPro" id="IPR051064">
    <property type="entry name" value="SEC14/CRAL-TRIO_domain"/>
</dbReference>
<dbReference type="InterPro" id="IPR001251">
    <property type="entry name" value="CRAL-TRIO_dom"/>
</dbReference>
<evidence type="ECO:0000313" key="3">
    <source>
        <dbReference type="EMBL" id="CAL8098298.1"/>
    </source>
</evidence>
<dbReference type="SUPFAM" id="SSF52087">
    <property type="entry name" value="CRAL/TRIO domain"/>
    <property type="match status" value="1"/>
</dbReference>
<dbReference type="PANTHER" id="PTHR23324:SF83">
    <property type="entry name" value="SEC14-LIKE PROTEIN 2"/>
    <property type="match status" value="1"/>
</dbReference>
<dbReference type="SUPFAM" id="SSF46938">
    <property type="entry name" value="CRAL/TRIO N-terminal domain"/>
    <property type="match status" value="1"/>
</dbReference>
<sequence length="278" mass="32391">MAQPFLALLLLITSVIVKESCFVSAISIEKFLTLTLSEKIALDKFRERVQPMLKESYMTNDAFLIRFLRAQHFEIDGAEKMLRETFKWRKENAIDNMRQENWSDIASDFHTTIDTYDRTGQPVGVIDIYDWDIRRAVLQGKGQRLLRFVINLVENITTQMYERQELGMNVTQVVVLGNADGFNLIQHACPLCLPLWIQFVQIIESYYPHVLDELIVIDAPATIQVLLEAVRPFLSRSNREAIKVFGPNRSRWMEYLDRKMSKEERRPPYGGTKPPVKY</sequence>
<dbReference type="Gene3D" id="3.40.525.10">
    <property type="entry name" value="CRAL-TRIO lipid binding domain"/>
    <property type="match status" value="1"/>
</dbReference>
<dbReference type="InterPro" id="IPR011074">
    <property type="entry name" value="CRAL/TRIO_N_dom"/>
</dbReference>
<feature type="chain" id="PRO_5045431143" description="CRAL-TRIO domain-containing protein" evidence="1">
    <location>
        <begin position="18"/>
        <end position="278"/>
    </location>
</feature>
<evidence type="ECO:0000259" key="2">
    <source>
        <dbReference type="PROSITE" id="PS50191"/>
    </source>
</evidence>
<comment type="caution">
    <text evidence="3">The sequence shown here is derived from an EMBL/GenBank/DDBJ whole genome shotgun (WGS) entry which is preliminary data.</text>
</comment>
<name>A0ABP1QCK8_9HEXA</name>
<dbReference type="EMBL" id="CAXLJM020000030">
    <property type="protein sequence ID" value="CAL8098298.1"/>
    <property type="molecule type" value="Genomic_DNA"/>
</dbReference>
<feature type="domain" description="CRAL-TRIO" evidence="2">
    <location>
        <begin position="101"/>
        <end position="277"/>
    </location>
</feature>